<feature type="compositionally biased region" description="Low complexity" evidence="1">
    <location>
        <begin position="104"/>
        <end position="113"/>
    </location>
</feature>
<feature type="compositionally biased region" description="Basic residues" evidence="1">
    <location>
        <begin position="476"/>
        <end position="485"/>
    </location>
</feature>
<name>A0A6L2LX12_TANCI</name>
<proteinExistence type="predicted"/>
<feature type="region of interest" description="Disordered" evidence="1">
    <location>
        <begin position="422"/>
        <end position="453"/>
    </location>
</feature>
<organism evidence="2">
    <name type="scientific">Tanacetum cinerariifolium</name>
    <name type="common">Dalmatian daisy</name>
    <name type="synonym">Chrysanthemum cinerariifolium</name>
    <dbReference type="NCBI Taxonomy" id="118510"/>
    <lineage>
        <taxon>Eukaryota</taxon>
        <taxon>Viridiplantae</taxon>
        <taxon>Streptophyta</taxon>
        <taxon>Embryophyta</taxon>
        <taxon>Tracheophyta</taxon>
        <taxon>Spermatophyta</taxon>
        <taxon>Magnoliopsida</taxon>
        <taxon>eudicotyledons</taxon>
        <taxon>Gunneridae</taxon>
        <taxon>Pentapetalae</taxon>
        <taxon>asterids</taxon>
        <taxon>campanulids</taxon>
        <taxon>Asterales</taxon>
        <taxon>Asteraceae</taxon>
        <taxon>Asteroideae</taxon>
        <taxon>Anthemideae</taxon>
        <taxon>Anthemidinae</taxon>
        <taxon>Tanacetum</taxon>
    </lineage>
</organism>
<evidence type="ECO:0000256" key="1">
    <source>
        <dbReference type="SAM" id="MobiDB-lite"/>
    </source>
</evidence>
<comment type="caution">
    <text evidence="2">The sequence shown here is derived from an EMBL/GenBank/DDBJ whole genome shotgun (WGS) entry which is preliminary data.</text>
</comment>
<feature type="region of interest" description="Disordered" evidence="1">
    <location>
        <begin position="194"/>
        <end position="254"/>
    </location>
</feature>
<sequence length="533" mass="59849">MLVTEQVSQGEGPTSPVGTQHTPTIIESSPHLQNISITYRKTRTRTGRMDIKIPQSNVPLSAADEAIIKEIRDELVMATTTASSLGAEQGSGNISKTQTKAKPSRPSSPRTSSEGGLGCHFTMRDSPIQARPERLSNLPNEPSLREGNTSRSREGSIQLLELMAICTKLSDKVTHLENELTSTKAVYNKALNSHQKSKEVREKLKHKRRRAVIDSSEEEASLDHEDSPKQGRMIEEINKDKNANLVKSSEKGEAHETAEYRIDFSIASPQTDDDETLFETLLNIKRSAAKDKGKAIMQESESPKKIKKKEMMQIKQIQADEDLAQRMPEEERESLSIKEMSRLLTEFIDKRKKMLAAKRPEEKTNKPPTQAQQRTYMSNYLKNMGGYTLKQLKQYPFEEIKMLFNNTMENIRSFVPMESEGQAVDSKAGEGSSKAGESLKRSAKEELGQNQKVKEEIAQQADVIAKQAEKEISKKAGGRLKRKISKAREDKEKRQKKQDDPEKLTLMEYVEVISDSEGVINVIPLAVKSPIVN</sequence>
<dbReference type="EMBL" id="BKCJ010005208">
    <property type="protein sequence ID" value="GEU65477.1"/>
    <property type="molecule type" value="Genomic_DNA"/>
</dbReference>
<accession>A0A6L2LX12</accession>
<feature type="compositionally biased region" description="Basic and acidic residues" evidence="1">
    <location>
        <begin position="437"/>
        <end position="453"/>
    </location>
</feature>
<feature type="compositionally biased region" description="Polar residues" evidence="1">
    <location>
        <begin position="82"/>
        <end position="101"/>
    </location>
</feature>
<feature type="region of interest" description="Disordered" evidence="1">
    <location>
        <begin position="1"/>
        <end position="29"/>
    </location>
</feature>
<reference evidence="2" key="1">
    <citation type="journal article" date="2019" name="Sci. Rep.">
        <title>Draft genome of Tanacetum cinerariifolium, the natural source of mosquito coil.</title>
        <authorList>
            <person name="Yamashiro T."/>
            <person name="Shiraishi A."/>
            <person name="Satake H."/>
            <person name="Nakayama K."/>
        </authorList>
    </citation>
    <scope>NUCLEOTIDE SEQUENCE</scope>
</reference>
<feature type="compositionally biased region" description="Basic and acidic residues" evidence="1">
    <location>
        <begin position="301"/>
        <end position="310"/>
    </location>
</feature>
<protein>
    <submittedName>
        <fullName evidence="2">Uncharacterized protein</fullName>
    </submittedName>
</protein>
<feature type="region of interest" description="Disordered" evidence="1">
    <location>
        <begin position="82"/>
        <end position="153"/>
    </location>
</feature>
<feature type="compositionally biased region" description="Basic and acidic residues" evidence="1">
    <location>
        <begin position="486"/>
        <end position="502"/>
    </location>
</feature>
<feature type="region of interest" description="Disordered" evidence="1">
    <location>
        <begin position="474"/>
        <end position="502"/>
    </location>
</feature>
<dbReference type="AlphaFoldDB" id="A0A6L2LX12"/>
<evidence type="ECO:0000313" key="2">
    <source>
        <dbReference type="EMBL" id="GEU65477.1"/>
    </source>
</evidence>
<gene>
    <name evidence="2" type="ORF">Tci_037455</name>
</gene>
<feature type="compositionally biased region" description="Basic and acidic residues" evidence="1">
    <location>
        <begin position="221"/>
        <end position="254"/>
    </location>
</feature>
<feature type="region of interest" description="Disordered" evidence="1">
    <location>
        <begin position="289"/>
        <end position="310"/>
    </location>
</feature>